<dbReference type="Proteomes" id="UP001374535">
    <property type="component" value="Chromosome 8"/>
</dbReference>
<feature type="signal peptide" evidence="2">
    <location>
        <begin position="1"/>
        <end position="34"/>
    </location>
</feature>
<dbReference type="EMBL" id="CP144693">
    <property type="protein sequence ID" value="WVZ00598.1"/>
    <property type="molecule type" value="Genomic_DNA"/>
</dbReference>
<evidence type="ECO:0000256" key="1">
    <source>
        <dbReference type="SAM" id="MobiDB-lite"/>
    </source>
</evidence>
<evidence type="ECO:0000313" key="4">
    <source>
        <dbReference type="Proteomes" id="UP001374535"/>
    </source>
</evidence>
<name>A0AAQ3N0Y2_VIGMU</name>
<accession>A0AAQ3N0Y2</accession>
<dbReference type="AlphaFoldDB" id="A0AAQ3N0Y2"/>
<gene>
    <name evidence="3" type="ORF">V8G54_026667</name>
</gene>
<proteinExistence type="predicted"/>
<feature type="chain" id="PRO_5043044851" evidence="2">
    <location>
        <begin position="35"/>
        <end position="108"/>
    </location>
</feature>
<feature type="region of interest" description="Disordered" evidence="1">
    <location>
        <begin position="40"/>
        <end position="108"/>
    </location>
</feature>
<keyword evidence="4" id="KW-1185">Reference proteome</keyword>
<feature type="compositionally biased region" description="Pro residues" evidence="1">
    <location>
        <begin position="60"/>
        <end position="72"/>
    </location>
</feature>
<organism evidence="3 4">
    <name type="scientific">Vigna mungo</name>
    <name type="common">Black gram</name>
    <name type="synonym">Phaseolus mungo</name>
    <dbReference type="NCBI Taxonomy" id="3915"/>
    <lineage>
        <taxon>Eukaryota</taxon>
        <taxon>Viridiplantae</taxon>
        <taxon>Streptophyta</taxon>
        <taxon>Embryophyta</taxon>
        <taxon>Tracheophyta</taxon>
        <taxon>Spermatophyta</taxon>
        <taxon>Magnoliopsida</taxon>
        <taxon>eudicotyledons</taxon>
        <taxon>Gunneridae</taxon>
        <taxon>Pentapetalae</taxon>
        <taxon>rosids</taxon>
        <taxon>fabids</taxon>
        <taxon>Fabales</taxon>
        <taxon>Fabaceae</taxon>
        <taxon>Papilionoideae</taxon>
        <taxon>50 kb inversion clade</taxon>
        <taxon>NPAAA clade</taxon>
        <taxon>indigoferoid/millettioid clade</taxon>
        <taxon>Phaseoleae</taxon>
        <taxon>Vigna</taxon>
    </lineage>
</organism>
<evidence type="ECO:0000256" key="2">
    <source>
        <dbReference type="SAM" id="SignalP"/>
    </source>
</evidence>
<protein>
    <submittedName>
        <fullName evidence="3">Uncharacterized protein</fullName>
    </submittedName>
</protein>
<sequence length="108" mass="11624">MKKHQLKVRKMKSLHLLILSIFAFQLLLFPSTSAQAAPLGESTVKAMSLRPPRAPRRHPPPPPTPGYSPEPGPGKTRRSPPTPSTVVAAPMNSLCRKKSPLNPSSASA</sequence>
<evidence type="ECO:0000313" key="3">
    <source>
        <dbReference type="EMBL" id="WVZ00598.1"/>
    </source>
</evidence>
<reference evidence="3 4" key="1">
    <citation type="journal article" date="2023" name="Life. Sci Alliance">
        <title>Evolutionary insights into 3D genome organization and epigenetic landscape of Vigna mungo.</title>
        <authorList>
            <person name="Junaid A."/>
            <person name="Singh B."/>
            <person name="Bhatia S."/>
        </authorList>
    </citation>
    <scope>NUCLEOTIDE SEQUENCE [LARGE SCALE GENOMIC DNA]</scope>
    <source>
        <strain evidence="3">Urdbean</strain>
    </source>
</reference>
<keyword evidence="2" id="KW-0732">Signal</keyword>